<keyword evidence="1" id="KW-0732">Signal</keyword>
<name>A0A8I0MXK0_9GAMM</name>
<dbReference type="EMBL" id="AQHF01000026">
    <property type="protein sequence ID" value="MBE0347333.1"/>
    <property type="molecule type" value="Genomic_DNA"/>
</dbReference>
<dbReference type="Proteomes" id="UP000660708">
    <property type="component" value="Unassembled WGS sequence"/>
</dbReference>
<gene>
    <name evidence="2" type="ORF">PPEP_a1765</name>
</gene>
<protein>
    <recommendedName>
        <fullName evidence="4">Carboxypeptidase regulatory-like domain-containing protein</fullName>
    </recommendedName>
</protein>
<evidence type="ECO:0000313" key="2">
    <source>
        <dbReference type="EMBL" id="MBE0347333.1"/>
    </source>
</evidence>
<keyword evidence="3" id="KW-1185">Reference proteome</keyword>
<proteinExistence type="predicted"/>
<dbReference type="PROSITE" id="PS51257">
    <property type="entry name" value="PROKAR_LIPOPROTEIN"/>
    <property type="match status" value="1"/>
</dbReference>
<sequence length="529" mass="53971">MISNKKSILALSVASALVLSGCFSDDDDNVVVPPPEPTDPVVVPPESSDPLTLVISANVVDRASNDIVPSTIRFLEGGAVSSNIVNVDGNAITSLSDDEGAFVFTKKDGAELSEVTIRVSAEGYFSKDFTVALETSGDSTAVNTLLPIVAKTGDDVSDTTVEASVGTDGTTTSEIVAETTGKAGASAKIPSGVVLQDADGAAISGAVSLNVSGADSNSSAAALVLPAGLNAGNDSGNILQAIGVSNVVMTAANGKKVKKFSSPITVSMSIPAGKKVNGVEVKTGDMLNLRSHNEDTGVWSAEEQMVTVGELNEATNTYNGTFQTDHLTFFAVTRNEPRCDAGVIINTSGASVPNTGLLVTMQSSDMGELFAVTQDGNTTLLTGPQSSRVRVSATATASIRVFDFSNNTWFQSNGEIPVCGTFDTPLTNPVTLVSENVSITATCTNDSTVSTPVPAAVVRYAQGSSSRRAAGNAGGGTYTLSDMVQGQTYTVSVKPRIANATGLVTATITADGTAETINVPVTCSVVTGA</sequence>
<comment type="caution">
    <text evidence="2">The sequence shown here is derived from an EMBL/GenBank/DDBJ whole genome shotgun (WGS) entry which is preliminary data.</text>
</comment>
<evidence type="ECO:0008006" key="4">
    <source>
        <dbReference type="Google" id="ProtNLM"/>
    </source>
</evidence>
<organism evidence="2 3">
    <name type="scientific">Pseudoalteromonas peptidolytica F12-50-A1</name>
    <dbReference type="NCBI Taxonomy" id="1315280"/>
    <lineage>
        <taxon>Bacteria</taxon>
        <taxon>Pseudomonadati</taxon>
        <taxon>Pseudomonadota</taxon>
        <taxon>Gammaproteobacteria</taxon>
        <taxon>Alteromonadales</taxon>
        <taxon>Pseudoalteromonadaceae</taxon>
        <taxon>Pseudoalteromonas</taxon>
    </lineage>
</organism>
<dbReference type="RefSeq" id="WP_147391264.1">
    <property type="nucleotide sequence ID" value="NZ_AQHF01000026.1"/>
</dbReference>
<dbReference type="AlphaFoldDB" id="A0A8I0MXK0"/>
<evidence type="ECO:0000256" key="1">
    <source>
        <dbReference type="SAM" id="SignalP"/>
    </source>
</evidence>
<feature type="signal peptide" evidence="1">
    <location>
        <begin position="1"/>
        <end position="24"/>
    </location>
</feature>
<accession>A0A8I0MXK0</accession>
<feature type="chain" id="PRO_5034009389" description="Carboxypeptidase regulatory-like domain-containing protein" evidence="1">
    <location>
        <begin position="25"/>
        <end position="529"/>
    </location>
</feature>
<evidence type="ECO:0000313" key="3">
    <source>
        <dbReference type="Proteomes" id="UP000660708"/>
    </source>
</evidence>
<reference evidence="2 3" key="1">
    <citation type="submission" date="2015-06" db="EMBL/GenBank/DDBJ databases">
        <title>Genome sequence of Pseudoalteromonas peptidolytica.</title>
        <authorList>
            <person name="Xie B.-B."/>
            <person name="Rong J.-C."/>
            <person name="Qin Q.-L."/>
            <person name="Zhang Y.-Z."/>
        </authorList>
    </citation>
    <scope>NUCLEOTIDE SEQUENCE [LARGE SCALE GENOMIC DNA]</scope>
    <source>
        <strain evidence="2 3">F12-50-A1</strain>
    </source>
</reference>